<dbReference type="SUPFAM" id="SSF55116">
    <property type="entry name" value="Formiminotransferase domain of formiminotransferase-cyclodeaminase"/>
    <property type="match status" value="2"/>
</dbReference>
<dbReference type="SMART" id="SM01222">
    <property type="entry name" value="FTCD_N"/>
    <property type="match status" value="1"/>
</dbReference>
<dbReference type="Proteomes" id="UP000176938">
    <property type="component" value="Unassembled WGS sequence"/>
</dbReference>
<evidence type="ECO:0000256" key="5">
    <source>
        <dbReference type="ARBA" id="ARBA00022679"/>
    </source>
</evidence>
<keyword evidence="7" id="KW-0290">Folate-binding</keyword>
<dbReference type="PANTHER" id="PTHR12234:SF8">
    <property type="entry name" value="FORMIMINOTRANSFERASE-CYCLODEAMINASE"/>
    <property type="match status" value="1"/>
</dbReference>
<evidence type="ECO:0000256" key="6">
    <source>
        <dbReference type="ARBA" id="ARBA00022808"/>
    </source>
</evidence>
<evidence type="ECO:0000256" key="3">
    <source>
        <dbReference type="ARBA" id="ARBA00012252"/>
    </source>
</evidence>
<evidence type="ECO:0000313" key="10">
    <source>
        <dbReference type="EMBL" id="OGC04493.1"/>
    </source>
</evidence>
<comment type="subcellular location">
    <subcellularLocation>
        <location evidence="1">Cytoplasm</location>
    </subcellularLocation>
</comment>
<dbReference type="Gene3D" id="3.30.990.10">
    <property type="entry name" value="Formiminotransferase, N-terminal subdomain"/>
    <property type="match status" value="1"/>
</dbReference>
<dbReference type="InterPro" id="IPR012886">
    <property type="entry name" value="Formiminotransferase_N"/>
</dbReference>
<evidence type="ECO:0000259" key="9">
    <source>
        <dbReference type="SMART" id="SM01222"/>
    </source>
</evidence>
<dbReference type="Gene3D" id="3.30.70.670">
    <property type="entry name" value="Formiminotransferase, C-terminal subdomain"/>
    <property type="match status" value="1"/>
</dbReference>
<dbReference type="EMBL" id="METP01000050">
    <property type="protein sequence ID" value="OGC04493.1"/>
    <property type="molecule type" value="Genomic_DNA"/>
</dbReference>
<dbReference type="InterPro" id="IPR037064">
    <property type="entry name" value="Formiminotransferase_N_sf"/>
</dbReference>
<dbReference type="GO" id="GO:0019556">
    <property type="term" value="P:L-histidine catabolic process to glutamate and formamide"/>
    <property type="evidence" value="ECO:0007669"/>
    <property type="project" value="UniProtKB-UniPathway"/>
</dbReference>
<proteinExistence type="predicted"/>
<dbReference type="InterPro" id="IPR004227">
    <property type="entry name" value="Formiminotransferase_cat"/>
</dbReference>
<keyword evidence="5 10" id="KW-0808">Transferase</keyword>
<evidence type="ECO:0000256" key="4">
    <source>
        <dbReference type="ARBA" id="ARBA00022490"/>
    </source>
</evidence>
<dbReference type="GO" id="GO:0030409">
    <property type="term" value="F:glutamate formimidoyltransferase activity"/>
    <property type="evidence" value="ECO:0007669"/>
    <property type="project" value="UniProtKB-EC"/>
</dbReference>
<keyword evidence="6" id="KW-0369">Histidine metabolism</keyword>
<dbReference type="UniPathway" id="UPA00379">
    <property type="reaction ID" value="UER00555"/>
</dbReference>
<feature type="domain" description="Formiminotransferase C-terminal subdomain" evidence="8">
    <location>
        <begin position="161"/>
        <end position="275"/>
    </location>
</feature>
<sequence>MSALIECVPNFSEGADTSLIEEIVAAVKTAKVLDLHSDPDHNRSVVTMIGSPDEVKQAAFDLTERAMQLLDIRKHKGEHPYVGVVDVVPFIPIKNTSVEETIQLARKFGQKVAAELALPVYFYGEINHKELPAVRKGGSDPDLGKGRHSTAGAVAVGVRDYLIAFNINLNTRDLNIAESIAGNIREKNGGLPGVRALGVDLESRGLTQVSINLVDHKKTSLKQIFDSVNRWSKEYGVGIVESELVGLLPRSAVFSDMKEYLKLSAFSDRQILDNHLPA</sequence>
<feature type="domain" description="Formiminotransferase N-terminal subdomain" evidence="9">
    <location>
        <begin position="3"/>
        <end position="160"/>
    </location>
</feature>
<gene>
    <name evidence="10" type="ORF">A3H38_02200</name>
</gene>
<reference evidence="10 11" key="1">
    <citation type="journal article" date="2016" name="Nat. Commun.">
        <title>Thousands of microbial genomes shed light on interconnected biogeochemical processes in an aquifer system.</title>
        <authorList>
            <person name="Anantharaman K."/>
            <person name="Brown C.T."/>
            <person name="Hug L.A."/>
            <person name="Sharon I."/>
            <person name="Castelle C.J."/>
            <person name="Probst A.J."/>
            <person name="Thomas B.C."/>
            <person name="Singh A."/>
            <person name="Wilkins M.J."/>
            <person name="Karaoz U."/>
            <person name="Brodie E.L."/>
            <person name="Williams K.H."/>
            <person name="Hubbard S.S."/>
            <person name="Banfield J.F."/>
        </authorList>
    </citation>
    <scope>NUCLEOTIDE SEQUENCE [LARGE SCALE GENOMIC DNA]</scope>
</reference>
<dbReference type="GO" id="GO:0005737">
    <property type="term" value="C:cytoplasm"/>
    <property type="evidence" value="ECO:0007669"/>
    <property type="project" value="UniProtKB-SubCell"/>
</dbReference>
<protein>
    <recommendedName>
        <fullName evidence="3">glutamate formimidoyltransferase</fullName>
        <ecNumber evidence="3">2.1.2.5</ecNumber>
    </recommendedName>
</protein>
<comment type="caution">
    <text evidence="10">The sequence shown here is derived from an EMBL/GenBank/DDBJ whole genome shotgun (WGS) entry which is preliminary data.</text>
</comment>
<dbReference type="SMART" id="SM01221">
    <property type="entry name" value="FTCD"/>
    <property type="match status" value="1"/>
</dbReference>
<dbReference type="InterPro" id="IPR013802">
    <property type="entry name" value="Formiminotransferase_C"/>
</dbReference>
<dbReference type="Pfam" id="PF02971">
    <property type="entry name" value="FTCD"/>
    <property type="match status" value="1"/>
</dbReference>
<dbReference type="InterPro" id="IPR037070">
    <property type="entry name" value="Formiminotransferase_C_sf"/>
</dbReference>
<dbReference type="EC" id="2.1.2.5" evidence="3"/>
<evidence type="ECO:0000259" key="8">
    <source>
        <dbReference type="SMART" id="SM01221"/>
    </source>
</evidence>
<name>A0A1F4RAD6_UNCSA</name>
<accession>A0A1F4RAD6</accession>
<organism evidence="10 11">
    <name type="scientific">candidate division WOR-1 bacterium RIFCSPLOWO2_02_FULL_46_20</name>
    <dbReference type="NCBI Taxonomy" id="1802567"/>
    <lineage>
        <taxon>Bacteria</taxon>
        <taxon>Bacillati</taxon>
        <taxon>Saganbacteria</taxon>
    </lineage>
</organism>
<dbReference type="PANTHER" id="PTHR12234">
    <property type="entry name" value="FORMIMINOTRANSFERASE-CYCLODEAMINASE"/>
    <property type="match status" value="1"/>
</dbReference>
<dbReference type="GO" id="GO:0019557">
    <property type="term" value="P:L-histidine catabolic process to glutamate and formate"/>
    <property type="evidence" value="ECO:0007669"/>
    <property type="project" value="UniProtKB-UniPathway"/>
</dbReference>
<dbReference type="Pfam" id="PF07837">
    <property type="entry name" value="FTCD_N"/>
    <property type="match status" value="1"/>
</dbReference>
<evidence type="ECO:0000256" key="2">
    <source>
        <dbReference type="ARBA" id="ARBA00005082"/>
    </source>
</evidence>
<evidence type="ECO:0000313" key="11">
    <source>
        <dbReference type="Proteomes" id="UP000176938"/>
    </source>
</evidence>
<comment type="pathway">
    <text evidence="2">Amino-acid degradation; L-histidine degradation into L-glutamate; L-glutamate from N-formimidoyl-L-glutamate (transferase route): step 1/1.</text>
</comment>
<dbReference type="AlphaFoldDB" id="A0A1F4RAD6"/>
<dbReference type="GO" id="GO:0005542">
    <property type="term" value="F:folic acid binding"/>
    <property type="evidence" value="ECO:0007669"/>
    <property type="project" value="UniProtKB-KW"/>
</dbReference>
<keyword evidence="4" id="KW-0963">Cytoplasm</keyword>
<dbReference type="NCBIfam" id="TIGR02024">
    <property type="entry name" value="FtcD"/>
    <property type="match status" value="1"/>
</dbReference>
<evidence type="ECO:0000256" key="1">
    <source>
        <dbReference type="ARBA" id="ARBA00004496"/>
    </source>
</evidence>
<dbReference type="InterPro" id="IPR022384">
    <property type="entry name" value="FormiminoTrfase_cat_dom_sf"/>
</dbReference>
<dbReference type="InterPro" id="IPR051623">
    <property type="entry name" value="FTCD"/>
</dbReference>
<evidence type="ECO:0000256" key="7">
    <source>
        <dbReference type="ARBA" id="ARBA00022954"/>
    </source>
</evidence>